<dbReference type="CDD" id="cd00519">
    <property type="entry name" value="Lipase_3"/>
    <property type="match status" value="1"/>
</dbReference>
<evidence type="ECO:0000256" key="1">
    <source>
        <dbReference type="ARBA" id="ARBA00013279"/>
    </source>
</evidence>
<dbReference type="PANTHER" id="PTHR46640:SF3">
    <property type="entry name" value="LIPASE LIH1-RELATED"/>
    <property type="match status" value="1"/>
</dbReference>
<dbReference type="GO" id="GO:0004806">
    <property type="term" value="F:triacylglycerol lipase activity"/>
    <property type="evidence" value="ECO:0007669"/>
    <property type="project" value="UniProtKB-EC"/>
</dbReference>
<name>A0A1E4T8F0_9ASCO</name>
<evidence type="ECO:0000259" key="4">
    <source>
        <dbReference type="Pfam" id="PF01764"/>
    </source>
</evidence>
<feature type="signal peptide" evidence="3">
    <location>
        <begin position="1"/>
        <end position="17"/>
    </location>
</feature>
<dbReference type="STRING" id="983967.A0A1E4T8F0"/>
<proteinExistence type="predicted"/>
<feature type="domain" description="Fungal lipase-type" evidence="4">
    <location>
        <begin position="121"/>
        <end position="283"/>
    </location>
</feature>
<dbReference type="PANTHER" id="PTHR46640">
    <property type="entry name" value="TRIACYLGLYCEROL LIPASE, PUTATIVE (AFU_ORTHOLOGUE AFUA_6G06510)-RELATED"/>
    <property type="match status" value="1"/>
</dbReference>
<dbReference type="EMBL" id="KV453847">
    <property type="protein sequence ID" value="ODV88035.1"/>
    <property type="molecule type" value="Genomic_DNA"/>
</dbReference>
<dbReference type="EC" id="3.1.1.3" evidence="1"/>
<keyword evidence="6" id="KW-1185">Reference proteome</keyword>
<dbReference type="GO" id="GO:0006629">
    <property type="term" value="P:lipid metabolic process"/>
    <property type="evidence" value="ECO:0007669"/>
    <property type="project" value="InterPro"/>
</dbReference>
<dbReference type="InterPro" id="IPR002921">
    <property type="entry name" value="Fungal_lipase-type"/>
</dbReference>
<dbReference type="InterPro" id="IPR051299">
    <property type="entry name" value="AB_hydrolase_lip/est"/>
</dbReference>
<evidence type="ECO:0000313" key="6">
    <source>
        <dbReference type="Proteomes" id="UP000094801"/>
    </source>
</evidence>
<dbReference type="InterPro" id="IPR029058">
    <property type="entry name" value="AB_hydrolase_fold"/>
</dbReference>
<dbReference type="OrthoDB" id="406844at2759"/>
<gene>
    <name evidence="5" type="ORF">CANARDRAFT_26195</name>
</gene>
<evidence type="ECO:0000256" key="2">
    <source>
        <dbReference type="ARBA" id="ARBA00022801"/>
    </source>
</evidence>
<keyword evidence="2" id="KW-0378">Hydrolase</keyword>
<dbReference type="Gene3D" id="3.40.50.1820">
    <property type="entry name" value="alpha/beta hydrolase"/>
    <property type="match status" value="1"/>
</dbReference>
<sequence length="369" mass="40554">MMVKGLLLTVLAGISAAAPTTNDFVKRSLTEGSSDAFNSVADTLYKTGLNDTAIYNELYLGAEYCRVTYCIATNHLVTGDIDSACPLDTCTDNTANIDVYNIWEDLVSGATFVNHDTKEIVVVFKGTTSIEEWLVDFTFVGVDYTPYVVQSDANTEEFTCDDCKVHEGFFVSIKAFINDGLPAVEKLIKQYPEYKLKVTGHSLGGALAPLGAIELQLLGYSPILVTYAGPKFGNSALIDWINDKYNTDSLVASFESHSLTELPTMSYTRVTHHGDIVPLVPLKQMGYAQGGCEIYIEAVTLPHPEDTVVVRGSWDVDTEYAVLEDKALVLLKLGAYQTVINEYNILSTHNSYFVDLSTCIYLILKRAFA</sequence>
<evidence type="ECO:0000313" key="5">
    <source>
        <dbReference type="EMBL" id="ODV88035.1"/>
    </source>
</evidence>
<evidence type="ECO:0000256" key="3">
    <source>
        <dbReference type="SAM" id="SignalP"/>
    </source>
</evidence>
<dbReference type="AlphaFoldDB" id="A0A1E4T8F0"/>
<dbReference type="Proteomes" id="UP000094801">
    <property type="component" value="Unassembled WGS sequence"/>
</dbReference>
<organism evidence="5 6">
    <name type="scientific">[Candida] arabinofermentans NRRL YB-2248</name>
    <dbReference type="NCBI Taxonomy" id="983967"/>
    <lineage>
        <taxon>Eukaryota</taxon>
        <taxon>Fungi</taxon>
        <taxon>Dikarya</taxon>
        <taxon>Ascomycota</taxon>
        <taxon>Saccharomycotina</taxon>
        <taxon>Pichiomycetes</taxon>
        <taxon>Pichiales</taxon>
        <taxon>Pichiaceae</taxon>
        <taxon>Ogataea</taxon>
        <taxon>Ogataea/Candida clade</taxon>
    </lineage>
</organism>
<keyword evidence="3" id="KW-0732">Signal</keyword>
<reference evidence="6" key="1">
    <citation type="submission" date="2016-04" db="EMBL/GenBank/DDBJ databases">
        <title>Comparative genomics of biotechnologically important yeasts.</title>
        <authorList>
            <consortium name="DOE Joint Genome Institute"/>
            <person name="Riley R."/>
            <person name="Haridas S."/>
            <person name="Wolfe K.H."/>
            <person name="Lopes M.R."/>
            <person name="Hittinger C.T."/>
            <person name="Goker M."/>
            <person name="Salamov A."/>
            <person name="Wisecaver J."/>
            <person name="Long T.M."/>
            <person name="Aerts A.L."/>
            <person name="Barry K."/>
            <person name="Choi C."/>
            <person name="Clum A."/>
            <person name="Coughlan A.Y."/>
            <person name="Deshpande S."/>
            <person name="Douglass A.P."/>
            <person name="Hanson S.J."/>
            <person name="Klenk H.-P."/>
            <person name="Labutti K."/>
            <person name="Lapidus A."/>
            <person name="Lindquist E."/>
            <person name="Lipzen A."/>
            <person name="Meier-Kolthoff J.P."/>
            <person name="Ohm R.A."/>
            <person name="Otillar R.P."/>
            <person name="Pangilinan J."/>
            <person name="Peng Y."/>
            <person name="Rokas A."/>
            <person name="Rosa C.A."/>
            <person name="Scheuner C."/>
            <person name="Sibirny A.A."/>
            <person name="Slot J.C."/>
            <person name="Stielow J.B."/>
            <person name="Sun H."/>
            <person name="Kurtzman C.P."/>
            <person name="Blackwell M."/>
            <person name="Grigoriev I.V."/>
            <person name="Jeffries T.W."/>
        </authorList>
    </citation>
    <scope>NUCLEOTIDE SEQUENCE [LARGE SCALE GENOMIC DNA]</scope>
    <source>
        <strain evidence="6">NRRL YB-2248</strain>
    </source>
</reference>
<accession>A0A1E4T8F0</accession>
<dbReference type="SUPFAM" id="SSF53474">
    <property type="entry name" value="alpha/beta-Hydrolases"/>
    <property type="match status" value="1"/>
</dbReference>
<dbReference type="Pfam" id="PF01764">
    <property type="entry name" value="Lipase_3"/>
    <property type="match status" value="1"/>
</dbReference>
<protein>
    <recommendedName>
        <fullName evidence="1">triacylglycerol lipase</fullName>
        <ecNumber evidence="1">3.1.1.3</ecNumber>
    </recommendedName>
</protein>
<feature type="chain" id="PRO_5009163119" description="triacylglycerol lipase" evidence="3">
    <location>
        <begin position="18"/>
        <end position="369"/>
    </location>
</feature>